<dbReference type="InterPro" id="IPR036894">
    <property type="entry name" value="YbaB-like_sf"/>
</dbReference>
<dbReference type="RefSeq" id="WP_203785295.1">
    <property type="nucleotide sequence ID" value="NZ_BOMV01000060.1"/>
</dbReference>
<dbReference type="InterPro" id="IPR004401">
    <property type="entry name" value="YbaB/EbfC"/>
</dbReference>
<reference evidence="1" key="1">
    <citation type="submission" date="2021-01" db="EMBL/GenBank/DDBJ databases">
        <title>Whole genome shotgun sequence of Actinoplanes rishiriensis NBRC 108556.</title>
        <authorList>
            <person name="Komaki H."/>
            <person name="Tamura T."/>
        </authorList>
    </citation>
    <scope>NUCLEOTIDE SEQUENCE</scope>
    <source>
        <strain evidence="1">NBRC 108556</strain>
    </source>
</reference>
<proteinExistence type="predicted"/>
<accession>A0A919K0Y6</accession>
<dbReference type="AlphaFoldDB" id="A0A919K0Y6"/>
<dbReference type="Gene3D" id="3.30.1310.10">
    <property type="entry name" value="Nucleoid-associated protein YbaB-like domain"/>
    <property type="match status" value="1"/>
</dbReference>
<evidence type="ECO:0008006" key="3">
    <source>
        <dbReference type="Google" id="ProtNLM"/>
    </source>
</evidence>
<dbReference type="SUPFAM" id="SSF82607">
    <property type="entry name" value="YbaB-like"/>
    <property type="match status" value="1"/>
</dbReference>
<dbReference type="Pfam" id="PF02575">
    <property type="entry name" value="YbaB_DNA_bd"/>
    <property type="match status" value="1"/>
</dbReference>
<keyword evidence="2" id="KW-1185">Reference proteome</keyword>
<evidence type="ECO:0000313" key="1">
    <source>
        <dbReference type="EMBL" id="GIE98278.1"/>
    </source>
</evidence>
<organism evidence="1 2">
    <name type="scientific">Paractinoplanes rishiriensis</name>
    <dbReference type="NCBI Taxonomy" id="1050105"/>
    <lineage>
        <taxon>Bacteria</taxon>
        <taxon>Bacillati</taxon>
        <taxon>Actinomycetota</taxon>
        <taxon>Actinomycetes</taxon>
        <taxon>Micromonosporales</taxon>
        <taxon>Micromonosporaceae</taxon>
        <taxon>Paractinoplanes</taxon>
    </lineage>
</organism>
<dbReference type="Proteomes" id="UP000636960">
    <property type="component" value="Unassembled WGS sequence"/>
</dbReference>
<dbReference type="EMBL" id="BOMV01000060">
    <property type="protein sequence ID" value="GIE98278.1"/>
    <property type="molecule type" value="Genomic_DNA"/>
</dbReference>
<comment type="caution">
    <text evidence="1">The sequence shown here is derived from an EMBL/GenBank/DDBJ whole genome shotgun (WGS) entry which is preliminary data.</text>
</comment>
<dbReference type="GO" id="GO:0003677">
    <property type="term" value="F:DNA binding"/>
    <property type="evidence" value="ECO:0007669"/>
    <property type="project" value="InterPro"/>
</dbReference>
<protein>
    <recommendedName>
        <fullName evidence="3">YbaB/EbfC DNA-binding family protein</fullName>
    </recommendedName>
</protein>
<sequence length="108" mass="11889">MGREIDESWIDEAIARYRRLDQLRAEFDQAVASHAVSVHSPDNSIEVVVTAAGAITDVRINGTLHHRNPSEFAREIRAVVTTAADAARWARDKLAAEVFGKLPPLGED</sequence>
<gene>
    <name evidence="1" type="ORF">Ari01nite_57430</name>
</gene>
<name>A0A919K0Y6_9ACTN</name>
<evidence type="ECO:0000313" key="2">
    <source>
        <dbReference type="Proteomes" id="UP000636960"/>
    </source>
</evidence>